<dbReference type="EMBL" id="FMJE01000003">
    <property type="protein sequence ID" value="SCM81074.1"/>
    <property type="molecule type" value="Genomic_DNA"/>
</dbReference>
<protein>
    <submittedName>
        <fullName evidence="1">Uncharacterized protein</fullName>
    </submittedName>
</protein>
<proteinExistence type="predicted"/>
<organism evidence="1">
    <name type="scientific">uncultured Sporomusa sp</name>
    <dbReference type="NCBI Taxonomy" id="307249"/>
    <lineage>
        <taxon>Bacteria</taxon>
        <taxon>Bacillati</taxon>
        <taxon>Bacillota</taxon>
        <taxon>Negativicutes</taxon>
        <taxon>Selenomonadales</taxon>
        <taxon>Sporomusaceae</taxon>
        <taxon>Sporomusa</taxon>
        <taxon>environmental samples</taxon>
    </lineage>
</organism>
<dbReference type="AlphaFoldDB" id="A0A212LTY9"/>
<evidence type="ECO:0000313" key="1">
    <source>
        <dbReference type="EMBL" id="SCM81074.1"/>
    </source>
</evidence>
<accession>A0A212LTY9</accession>
<gene>
    <name evidence="1" type="ORF">KL86SPO_31253</name>
</gene>
<dbReference type="RefSeq" id="WP_288184209.1">
    <property type="nucleotide sequence ID" value="NZ_LT608335.1"/>
</dbReference>
<name>A0A212LTY9_9FIRM</name>
<sequence length="152" mass="16468">MGHDVEINNVRFYVLRNNTTGSVSIPLTLSPTPTPLASITLRSNFDCGRAVVLNATVGWLAITNGTGIDRVNVLFKIWRGSPTTGNLIFSVVDSGESAFDNRKVTSFTHVDSNFDLRSSRPPSYFLTAELLDVGSAATVIGPITFIATEFEK</sequence>
<reference evidence="1" key="1">
    <citation type="submission" date="2016-08" db="EMBL/GenBank/DDBJ databases">
        <authorList>
            <person name="Seilhamer J.J."/>
        </authorList>
    </citation>
    <scope>NUCLEOTIDE SEQUENCE</scope>
    <source>
        <strain evidence="1">86</strain>
    </source>
</reference>